<proteinExistence type="predicted"/>
<keyword evidence="2" id="KW-1185">Reference proteome</keyword>
<accession>A0A397SF22</accession>
<dbReference type="EMBL" id="QKYT01000653">
    <property type="protein sequence ID" value="RIA82567.1"/>
    <property type="molecule type" value="Genomic_DNA"/>
</dbReference>
<evidence type="ECO:0000313" key="2">
    <source>
        <dbReference type="Proteomes" id="UP000265703"/>
    </source>
</evidence>
<dbReference type="AlphaFoldDB" id="A0A397SF22"/>
<protein>
    <submittedName>
        <fullName evidence="1">Uncharacterized protein</fullName>
    </submittedName>
</protein>
<name>A0A397SF22_9GLOM</name>
<dbReference type="Proteomes" id="UP000265703">
    <property type="component" value="Unassembled WGS sequence"/>
</dbReference>
<comment type="caution">
    <text evidence="1">The sequence shown here is derived from an EMBL/GenBank/DDBJ whole genome shotgun (WGS) entry which is preliminary data.</text>
</comment>
<organism evidence="1 2">
    <name type="scientific">Glomus cerebriforme</name>
    <dbReference type="NCBI Taxonomy" id="658196"/>
    <lineage>
        <taxon>Eukaryota</taxon>
        <taxon>Fungi</taxon>
        <taxon>Fungi incertae sedis</taxon>
        <taxon>Mucoromycota</taxon>
        <taxon>Glomeromycotina</taxon>
        <taxon>Glomeromycetes</taxon>
        <taxon>Glomerales</taxon>
        <taxon>Glomeraceae</taxon>
        <taxon>Glomus</taxon>
    </lineage>
</organism>
<sequence length="184" mass="21642">MDHANKNNENYFDPMPKLKSSPIPILFIPFNNEKHNCYNCGNKYSVTNLYKQKYCKKCLLSYIKNITDNNTYLDIHIHTNNIQCIEHETRKANFSTTNIQEWCENCSEILYFKNYYYPINITNQYIFMDEDCKLCGKLIDKNSSGFKICPDCYIISSGWIKSNFTNNSIPILYLPWWDASNKGG</sequence>
<dbReference type="OrthoDB" id="2418219at2759"/>
<dbReference type="STRING" id="658196.A0A397SF22"/>
<feature type="non-terminal residue" evidence="1">
    <location>
        <position position="184"/>
    </location>
</feature>
<reference evidence="1 2" key="1">
    <citation type="submission" date="2018-06" db="EMBL/GenBank/DDBJ databases">
        <title>Comparative genomics reveals the genomic features of Rhizophagus irregularis, R. cerebriforme, R. diaphanum and Gigaspora rosea, and their symbiotic lifestyle signature.</title>
        <authorList>
            <person name="Morin E."/>
            <person name="San Clemente H."/>
            <person name="Chen E.C.H."/>
            <person name="De La Providencia I."/>
            <person name="Hainaut M."/>
            <person name="Kuo A."/>
            <person name="Kohler A."/>
            <person name="Murat C."/>
            <person name="Tang N."/>
            <person name="Roy S."/>
            <person name="Loubradou J."/>
            <person name="Henrissat B."/>
            <person name="Grigoriev I.V."/>
            <person name="Corradi N."/>
            <person name="Roux C."/>
            <person name="Martin F.M."/>
        </authorList>
    </citation>
    <scope>NUCLEOTIDE SEQUENCE [LARGE SCALE GENOMIC DNA]</scope>
    <source>
        <strain evidence="1 2">DAOM 227022</strain>
    </source>
</reference>
<evidence type="ECO:0000313" key="1">
    <source>
        <dbReference type="EMBL" id="RIA82567.1"/>
    </source>
</evidence>
<gene>
    <name evidence="1" type="ORF">C1645_835162</name>
</gene>